<sequence length="895" mass="100985">MNLFSTSIDGERQCGQKPVRWEPVRWEPVRWEPVRWEHCVLLALALLSGFLTSGCSRTRYRHSADSESYCLIDSRQNDPLWNVPAQTVEPQPASRMYLGAEQDCGPKPQDDAAARQYMNAPDGKKNTKYYGPIPTNPHTENPVWLDYLPRNEEGQIPFTQPLAIDLSLLHSRDYQTQFESVYLTALNLSGNRFEFDTQWFGGTSTSFAATGADLGDQRSLNVVSDRLGLTRNLAGGGQFATSILNSLFWDFGNGGVQGGSAALVTSFTQPLLRGAFRHVRLENLTQSERDLLYAVRDFARFRRTYYVDISTSYLSLLTQVQAIRNSQANVQNLRRNLDEHELLVSLEMVSQIQVDQIFQQYQSGRLSLLSSQQNLAASFDGFKFDLGLPPWIPLEIDESLLAPFELVSPELLQLQTEAQTLYESLVQFLPPSIAPEEVLQAGFLEYEQLRGRVDALLPEVEAELAIWQARLERTAASALQQDDQLDLQQQLTLAQRTQQSLSDLKTLLNARPAFDRGLRETLEQYGQPFTASDVTADGKPRLSLAERITQRTEPLEEADVEGILPREEVDPRIAAWSALQLAVGERLREDISELYVAQTQVRLFLINIDPQAIESESAITFAHQNRLDLMNSKATVMDAFRKVEVAADALESDLSVSGSVALGSDPSKNNPFRFDSSANRYRVGVEFDGPLNRLNERNAYRASQIRYQQASRGYMSDRDRVANEVRSILRQLELSRLNFQIARQQLVAATRQVDQAQIDLRRSTQAESNLTLFLLQALQGMLDSKNNLISNWIQYRVQKMRLFAALEMLYLDENGVWINETTGLKDLADFKQIDTEYFPAHWRHAPIAPNLEALRPTSNPEGFETIDAGTPVAEEAEPFELPLELSGFPEVPPVP</sequence>
<dbReference type="Gene3D" id="1.20.1600.10">
    <property type="entry name" value="Outer membrane efflux proteins (OEP)"/>
    <property type="match status" value="2"/>
</dbReference>
<dbReference type="EMBL" id="CP036298">
    <property type="protein sequence ID" value="QDV22310.1"/>
    <property type="molecule type" value="Genomic_DNA"/>
</dbReference>
<evidence type="ECO:0000313" key="3">
    <source>
        <dbReference type="Proteomes" id="UP000318017"/>
    </source>
</evidence>
<protein>
    <submittedName>
        <fullName evidence="2">Outer membrane efflux protein</fullName>
    </submittedName>
</protein>
<dbReference type="Pfam" id="PF02321">
    <property type="entry name" value="OEP"/>
    <property type="match status" value="1"/>
</dbReference>
<organism evidence="2 3">
    <name type="scientific">Aureliella helgolandensis</name>
    <dbReference type="NCBI Taxonomy" id="2527968"/>
    <lineage>
        <taxon>Bacteria</taxon>
        <taxon>Pseudomonadati</taxon>
        <taxon>Planctomycetota</taxon>
        <taxon>Planctomycetia</taxon>
        <taxon>Pirellulales</taxon>
        <taxon>Pirellulaceae</taxon>
        <taxon>Aureliella</taxon>
    </lineage>
</organism>
<keyword evidence="3" id="KW-1185">Reference proteome</keyword>
<dbReference type="Proteomes" id="UP000318017">
    <property type="component" value="Chromosome"/>
</dbReference>
<dbReference type="GO" id="GO:0015562">
    <property type="term" value="F:efflux transmembrane transporter activity"/>
    <property type="evidence" value="ECO:0007669"/>
    <property type="project" value="InterPro"/>
</dbReference>
<proteinExistence type="inferred from homology"/>
<comment type="similarity">
    <text evidence="1">Belongs to the outer membrane factor (OMF) (TC 1.B.17) family.</text>
</comment>
<dbReference type="PANTHER" id="PTHR30203:SF33">
    <property type="entry name" value="BLR4455 PROTEIN"/>
    <property type="match status" value="1"/>
</dbReference>
<evidence type="ECO:0000256" key="1">
    <source>
        <dbReference type="ARBA" id="ARBA00007613"/>
    </source>
</evidence>
<dbReference type="AlphaFoldDB" id="A0A518G195"/>
<dbReference type="SUPFAM" id="SSF56954">
    <property type="entry name" value="Outer membrane efflux proteins (OEP)"/>
    <property type="match status" value="2"/>
</dbReference>
<dbReference type="InterPro" id="IPR003423">
    <property type="entry name" value="OMP_efflux"/>
</dbReference>
<gene>
    <name evidence="2" type="ORF">Q31a_05940</name>
</gene>
<dbReference type="OrthoDB" id="235971at2"/>
<name>A0A518G195_9BACT</name>
<evidence type="ECO:0000313" key="2">
    <source>
        <dbReference type="EMBL" id="QDV22310.1"/>
    </source>
</evidence>
<dbReference type="InterPro" id="IPR010131">
    <property type="entry name" value="MdtP/NodT-like"/>
</dbReference>
<dbReference type="PANTHER" id="PTHR30203">
    <property type="entry name" value="OUTER MEMBRANE CATION EFFLUX PROTEIN"/>
    <property type="match status" value="1"/>
</dbReference>
<reference evidence="2 3" key="1">
    <citation type="submission" date="2019-02" db="EMBL/GenBank/DDBJ databases">
        <title>Deep-cultivation of Planctomycetes and their phenomic and genomic characterization uncovers novel biology.</title>
        <authorList>
            <person name="Wiegand S."/>
            <person name="Jogler M."/>
            <person name="Boedeker C."/>
            <person name="Pinto D."/>
            <person name="Vollmers J."/>
            <person name="Rivas-Marin E."/>
            <person name="Kohn T."/>
            <person name="Peeters S.H."/>
            <person name="Heuer A."/>
            <person name="Rast P."/>
            <person name="Oberbeckmann S."/>
            <person name="Bunk B."/>
            <person name="Jeske O."/>
            <person name="Meyerdierks A."/>
            <person name="Storesund J.E."/>
            <person name="Kallscheuer N."/>
            <person name="Luecker S."/>
            <person name="Lage O.M."/>
            <person name="Pohl T."/>
            <person name="Merkel B.J."/>
            <person name="Hornburger P."/>
            <person name="Mueller R.-W."/>
            <person name="Bruemmer F."/>
            <person name="Labrenz M."/>
            <person name="Spormann A.M."/>
            <person name="Op den Camp H."/>
            <person name="Overmann J."/>
            <person name="Amann R."/>
            <person name="Jetten M.S.M."/>
            <person name="Mascher T."/>
            <person name="Medema M.H."/>
            <person name="Devos D.P."/>
            <person name="Kaster A.-K."/>
            <person name="Ovreas L."/>
            <person name="Rohde M."/>
            <person name="Galperin M.Y."/>
            <person name="Jogler C."/>
        </authorList>
    </citation>
    <scope>NUCLEOTIDE SEQUENCE [LARGE SCALE GENOMIC DNA]</scope>
    <source>
        <strain evidence="2 3">Q31a</strain>
    </source>
</reference>
<accession>A0A518G195</accession>
<dbReference type="RefSeq" id="WP_145073675.1">
    <property type="nucleotide sequence ID" value="NZ_CP036298.1"/>
</dbReference>
<dbReference type="KEGG" id="ahel:Q31a_05940"/>